<dbReference type="InterPro" id="IPR023296">
    <property type="entry name" value="Glyco_hydro_beta-prop_sf"/>
</dbReference>
<evidence type="ECO:0000313" key="1">
    <source>
        <dbReference type="EMBL" id="MBJ2173279.1"/>
    </source>
</evidence>
<proteinExistence type="predicted"/>
<reference evidence="1 2" key="1">
    <citation type="submission" date="2020-12" db="EMBL/GenBank/DDBJ databases">
        <title>Aureibaculum luteum sp. nov. and Aureibaculum flavum sp. nov., novel members of the family Flavobacteriaceae isolated from Antarctic intertidal sediments.</title>
        <authorList>
            <person name="He X."/>
            <person name="Zhang X."/>
        </authorList>
    </citation>
    <scope>NUCLEOTIDE SEQUENCE [LARGE SCALE GENOMIC DNA]</scope>
    <source>
        <strain evidence="1 2">A20</strain>
    </source>
</reference>
<dbReference type="CDD" id="cd08994">
    <property type="entry name" value="GH43_62_32_68_117_130-like"/>
    <property type="match status" value="1"/>
</dbReference>
<name>A0ABS0WMW8_9FLAO</name>
<sequence>MHSRRKFIYDITKGMAFVALAQSGISCKTKEQPAFSDRMLPAPVGGGFEMENYWVWGSSVIKGEDGKYHMFASRWPKDIGFGKWVTNSEIVRAVSDTPVGPYTFQEVVLPIRGKDYFDGLVTHNPRIIKYGDYYLLYYFGTTYDFKIPETNVNIWGDDRARKAWMNKRIGMAYSKSVLGPWRRMDQPVLEPRPGKWDATITSNPAPVVNEKTGEILLIYKSSTNGPEPPLLLGVSKAAGMQGPYLRIKDEPIFNLDTSKTNENDVEDPFVWWAGDHYELIMKDRFGHICGEKGGGIHALSKDGIHWEFAPNPLAYSKTILWDNGKTVYQNHFERPSLLIEDGKPTHLFAATGIGSKEWTFEKTWNMVIPLQS</sequence>
<dbReference type="PROSITE" id="PS51257">
    <property type="entry name" value="PROKAR_LIPOPROTEIN"/>
    <property type="match status" value="1"/>
</dbReference>
<dbReference type="Gene3D" id="2.115.10.20">
    <property type="entry name" value="Glycosyl hydrolase domain, family 43"/>
    <property type="match status" value="2"/>
</dbReference>
<dbReference type="SUPFAM" id="SSF75005">
    <property type="entry name" value="Arabinanase/levansucrase/invertase"/>
    <property type="match status" value="1"/>
</dbReference>
<accession>A0ABS0WMW8</accession>
<gene>
    <name evidence="1" type="ORF">JBL43_03470</name>
</gene>
<dbReference type="GO" id="GO:0016787">
    <property type="term" value="F:hydrolase activity"/>
    <property type="evidence" value="ECO:0007669"/>
    <property type="project" value="UniProtKB-KW"/>
</dbReference>
<organism evidence="1 2">
    <name type="scientific">Aureibaculum flavum</name>
    <dbReference type="NCBI Taxonomy" id="2795986"/>
    <lineage>
        <taxon>Bacteria</taxon>
        <taxon>Pseudomonadati</taxon>
        <taxon>Bacteroidota</taxon>
        <taxon>Flavobacteriia</taxon>
        <taxon>Flavobacteriales</taxon>
        <taxon>Flavobacteriaceae</taxon>
        <taxon>Aureibaculum</taxon>
    </lineage>
</organism>
<protein>
    <submittedName>
        <fullName evidence="1">Glycoside hydrolase family protein</fullName>
    </submittedName>
</protein>
<comment type="caution">
    <text evidence="1">The sequence shown here is derived from an EMBL/GenBank/DDBJ whole genome shotgun (WGS) entry which is preliminary data.</text>
</comment>
<keyword evidence="2" id="KW-1185">Reference proteome</keyword>
<dbReference type="RefSeq" id="WP_198840097.1">
    <property type="nucleotide sequence ID" value="NZ_JAEHFJ010000002.1"/>
</dbReference>
<keyword evidence="1" id="KW-0378">Hydrolase</keyword>
<dbReference type="EMBL" id="JAEHFJ010000002">
    <property type="protein sequence ID" value="MBJ2173279.1"/>
    <property type="molecule type" value="Genomic_DNA"/>
</dbReference>
<dbReference type="Proteomes" id="UP000623301">
    <property type="component" value="Unassembled WGS sequence"/>
</dbReference>
<evidence type="ECO:0000313" key="2">
    <source>
        <dbReference type="Proteomes" id="UP000623301"/>
    </source>
</evidence>